<feature type="compositionally biased region" description="Basic and acidic residues" evidence="1">
    <location>
        <begin position="35"/>
        <end position="45"/>
    </location>
</feature>
<reference evidence="2 3" key="1">
    <citation type="submission" date="2023-03" db="EMBL/GenBank/DDBJ databases">
        <title>High recombination rates correlate with genetic variation in Cardiocondyla obscurior ants.</title>
        <authorList>
            <person name="Errbii M."/>
        </authorList>
    </citation>
    <scope>NUCLEOTIDE SEQUENCE [LARGE SCALE GENOMIC DNA]</scope>
    <source>
        <strain evidence="2">Alpha-2009</strain>
        <tissue evidence="2">Whole body</tissue>
    </source>
</reference>
<evidence type="ECO:0000256" key="1">
    <source>
        <dbReference type="SAM" id="MobiDB-lite"/>
    </source>
</evidence>
<keyword evidence="3" id="KW-1185">Reference proteome</keyword>
<dbReference type="EMBL" id="JADYXP020000018">
    <property type="protein sequence ID" value="KAL0105845.1"/>
    <property type="molecule type" value="Genomic_DNA"/>
</dbReference>
<protein>
    <submittedName>
        <fullName evidence="2">Uncharacterized protein</fullName>
    </submittedName>
</protein>
<organism evidence="2 3">
    <name type="scientific">Cardiocondyla obscurior</name>
    <dbReference type="NCBI Taxonomy" id="286306"/>
    <lineage>
        <taxon>Eukaryota</taxon>
        <taxon>Metazoa</taxon>
        <taxon>Ecdysozoa</taxon>
        <taxon>Arthropoda</taxon>
        <taxon>Hexapoda</taxon>
        <taxon>Insecta</taxon>
        <taxon>Pterygota</taxon>
        <taxon>Neoptera</taxon>
        <taxon>Endopterygota</taxon>
        <taxon>Hymenoptera</taxon>
        <taxon>Apocrita</taxon>
        <taxon>Aculeata</taxon>
        <taxon>Formicoidea</taxon>
        <taxon>Formicidae</taxon>
        <taxon>Myrmicinae</taxon>
        <taxon>Cardiocondyla</taxon>
    </lineage>
</organism>
<evidence type="ECO:0000313" key="2">
    <source>
        <dbReference type="EMBL" id="KAL0105845.1"/>
    </source>
</evidence>
<name>A0AAW2ESK6_9HYME</name>
<dbReference type="Proteomes" id="UP001430953">
    <property type="component" value="Unassembled WGS sequence"/>
</dbReference>
<comment type="caution">
    <text evidence="2">The sequence shown here is derived from an EMBL/GenBank/DDBJ whole genome shotgun (WGS) entry which is preliminary data.</text>
</comment>
<evidence type="ECO:0000313" key="3">
    <source>
        <dbReference type="Proteomes" id="UP001430953"/>
    </source>
</evidence>
<dbReference type="AlphaFoldDB" id="A0AAW2ESK6"/>
<sequence length="45" mass="5505">MRHDFTAFSKLFFAHYRDVTQNPSTKARMPPTWRLQEEKNKERAH</sequence>
<feature type="region of interest" description="Disordered" evidence="1">
    <location>
        <begin position="20"/>
        <end position="45"/>
    </location>
</feature>
<gene>
    <name evidence="2" type="ORF">PUN28_015932</name>
</gene>
<accession>A0AAW2ESK6</accession>
<proteinExistence type="predicted"/>